<protein>
    <submittedName>
        <fullName evidence="1">N-acetyl sugar amidotransferase</fullName>
    </submittedName>
</protein>
<accession>U5MZ57</accession>
<evidence type="ECO:0000313" key="1">
    <source>
        <dbReference type="EMBL" id="AGX44916.1"/>
    </source>
</evidence>
<dbReference type="NCBIfam" id="TIGR03573">
    <property type="entry name" value="WbuX"/>
    <property type="match status" value="1"/>
</dbReference>
<dbReference type="AlphaFoldDB" id="U5MZ57"/>
<dbReference type="EMBL" id="CP006721">
    <property type="protein sequence ID" value="AGX44916.1"/>
    <property type="molecule type" value="Genomic_DNA"/>
</dbReference>
<proteinExistence type="predicted"/>
<organism evidence="1 2">
    <name type="scientific">Clostridium saccharobutylicum DSM 13864</name>
    <dbReference type="NCBI Taxonomy" id="1345695"/>
    <lineage>
        <taxon>Bacteria</taxon>
        <taxon>Bacillati</taxon>
        <taxon>Bacillota</taxon>
        <taxon>Clostridia</taxon>
        <taxon>Eubacteriales</taxon>
        <taxon>Clostridiaceae</taxon>
        <taxon>Clostridium</taxon>
    </lineage>
</organism>
<dbReference type="HOGENOM" id="CLU_056004_1_0_9"/>
<dbReference type="eggNOG" id="COG0037">
    <property type="taxonomic scope" value="Bacteria"/>
</dbReference>
<evidence type="ECO:0000313" key="2">
    <source>
        <dbReference type="Proteomes" id="UP000017118"/>
    </source>
</evidence>
<name>U5MZ57_CLOSA</name>
<dbReference type="GeneID" id="62368393"/>
<dbReference type="InterPro" id="IPR014729">
    <property type="entry name" value="Rossmann-like_a/b/a_fold"/>
</dbReference>
<dbReference type="Proteomes" id="UP000017118">
    <property type="component" value="Chromosome"/>
</dbReference>
<dbReference type="Gene3D" id="3.40.50.620">
    <property type="entry name" value="HUPs"/>
    <property type="match status" value="1"/>
</dbReference>
<dbReference type="GO" id="GO:0016740">
    <property type="term" value="F:transferase activity"/>
    <property type="evidence" value="ECO:0007669"/>
    <property type="project" value="UniProtKB-KW"/>
</dbReference>
<reference evidence="1 2" key="1">
    <citation type="journal article" date="2013" name="Genome Announc.">
        <title>Complete Genome Sequence of the Solvent Producer Clostridium saccharobutylicum NCP262 (DSM 13864).</title>
        <authorList>
            <person name="Poehlein A."/>
            <person name="Hartwich K."/>
            <person name="Krabben P."/>
            <person name="Ehrenreich A."/>
            <person name="Liebl W."/>
            <person name="Durre P."/>
            <person name="Gottschalk G."/>
            <person name="Daniel R."/>
        </authorList>
    </citation>
    <scope>NUCLEOTIDE SEQUENCE [LARGE SCALE GENOMIC DNA]</scope>
    <source>
        <strain evidence="1">DSM 13864</strain>
    </source>
</reference>
<gene>
    <name evidence="1" type="ORF">CLSA_c39560</name>
</gene>
<keyword evidence="1" id="KW-0808">Transferase</keyword>
<keyword evidence="2" id="KW-1185">Reference proteome</keyword>
<dbReference type="InterPro" id="IPR020022">
    <property type="entry name" value="N-acetyl_sugar_amidoTrfase"/>
</dbReference>
<dbReference type="SUPFAM" id="SSF52402">
    <property type="entry name" value="Adenine nucleotide alpha hydrolases-like"/>
    <property type="match status" value="1"/>
</dbReference>
<dbReference type="RefSeq" id="WP_022749246.1">
    <property type="nucleotide sequence ID" value="NC_022571.1"/>
</dbReference>
<sequence>MQYCTKCVYPAVSATPLTFDENGVCSGCRTAEERKKINWEERAKKLGELFEQYRSKGSNYDCIIPVSGGKDSYFQTHVATKIYGLKPLLVTYYHDNFLPEAERNLFRMREVFDVDHIIFRPSKSTLQKLNRLCFKKMGDMNWNYHTGIYTYPVRIAYEHKIPLILWGEHGFMDLGGMYSYKDFIEMTAKFRLEHAQRGYDWYDMIDEKEGITEKDLLWAKYPTDEELDEVEIRGIYLSNYYNWEANDHTKLMIDLYGWEVAHDPFERTYRNFSNLDDIYENGIKDYLKYVKFGYGRATDHACKDIRAGIMTREEGIEMVKKYDHVKSSDIYKWLQYSGMTEYEFDKIADTFRDPRVWSKDENGNWVKENIWDEKHARK</sequence>
<dbReference type="PATRIC" id="fig|1345695.10.peg.2785"/>
<dbReference type="KEGG" id="csb:CLSA_c39560"/>